<comment type="caution">
    <text evidence="1">The sequence shown here is derived from an EMBL/GenBank/DDBJ whole genome shotgun (WGS) entry which is preliminary data.</text>
</comment>
<name>A0ABS7AY72_9ACTN</name>
<evidence type="ECO:0000313" key="2">
    <source>
        <dbReference type="Proteomes" id="UP001519863"/>
    </source>
</evidence>
<dbReference type="Proteomes" id="UP001519863">
    <property type="component" value="Unassembled WGS sequence"/>
</dbReference>
<sequence length="772" mass="81903">MSIGQEVDFHDLIDGWTESEKRLYRSFLLGEELDLGGVPPSAHGSDGERAWKPSEIIRSEVLASLLLHGPGQATGHPRRLLLSGAKIAGKLDLGCGEVAAFSFRNCHFTDAPFLNDATADFVGFQHCSMPGLSASRLICNGPVWLSTSIVTGSVNLETARIAGDLTLMGTKISARQQVAISARQMEVQGSLLANDFRCDGSVDLVGVKISGSLQLNGSMLKSPKSYCLNIDHGRIGLGFLGMDSTFEGVLRAHHAWIGCQFNLARSSILNKGKTAFSADHLSVDGALLLNGGFFADGGVDLHGAQLSCTLNLYSAHIRLHGGVALKANEIKVGNDINAIKSHIEGRVRFTSADVSGVLALNEANITASGSMALDFSRSHIAGGVIGSKDLVVAGGVSFADAVVDSQIDISEASVAHPKRKALDMSGLNLQGDAILNRADVDGMVDMVAANISGDVRFADAKLRGVPAEKASRGVQLDGRRSGEWRGLSIRCVGATIGGELDLRDAEIGQTLTLAASVVRRGAYLGGSLLSSENDVSFDARDLQANLLDIRFRQTPAGGVLLDSADVETLVDGRTSWSRTNPNSIEGMTYTFLDTELPVKERLAIMALGGKGPSGQPFEQLAKCLMASGQDDSASLTRWEYARISHNSGGPLMKAWGWIQNVVIGYGYAPARALAFFLAFWVSAALWFRFGTGHCANPGMTELAVCAIKVDEHPTWDPWIYALDLLIPIIDLGHDKAWDPVGADKVVAAGLTVSGWVLTTTIAAAGARALRKS</sequence>
<gene>
    <name evidence="1" type="ORF">KZ829_08125</name>
</gene>
<dbReference type="RefSeq" id="WP_220143214.1">
    <property type="nucleotide sequence ID" value="NZ_JAHXZI010000003.1"/>
</dbReference>
<organism evidence="1 2">
    <name type="scientific">Actinoplanes hulinensis</name>
    <dbReference type="NCBI Taxonomy" id="1144547"/>
    <lineage>
        <taxon>Bacteria</taxon>
        <taxon>Bacillati</taxon>
        <taxon>Actinomycetota</taxon>
        <taxon>Actinomycetes</taxon>
        <taxon>Micromonosporales</taxon>
        <taxon>Micromonosporaceae</taxon>
        <taxon>Actinoplanes</taxon>
    </lineage>
</organism>
<accession>A0ABS7AY72</accession>
<protein>
    <recommendedName>
        <fullName evidence="3">Membrane-associated oxidoreductase</fullName>
    </recommendedName>
</protein>
<evidence type="ECO:0000313" key="1">
    <source>
        <dbReference type="EMBL" id="MBW6433709.1"/>
    </source>
</evidence>
<reference evidence="1 2" key="1">
    <citation type="journal article" date="2013" name="Antonie Van Leeuwenhoek">
        <title>Actinoplanes hulinensis sp. nov., a novel actinomycete isolated from soybean root (Glycine max (L.) Merr).</title>
        <authorList>
            <person name="Shen Y."/>
            <person name="Liu C."/>
            <person name="Wang X."/>
            <person name="Zhao J."/>
            <person name="Jia F."/>
            <person name="Zhang Y."/>
            <person name="Wang L."/>
            <person name="Yang D."/>
            <person name="Xiang W."/>
        </authorList>
    </citation>
    <scope>NUCLEOTIDE SEQUENCE [LARGE SCALE GENOMIC DNA]</scope>
    <source>
        <strain evidence="1 2">NEAU-M9</strain>
    </source>
</reference>
<dbReference type="EMBL" id="JAHXZI010000003">
    <property type="protein sequence ID" value="MBW6433709.1"/>
    <property type="molecule type" value="Genomic_DNA"/>
</dbReference>
<evidence type="ECO:0008006" key="3">
    <source>
        <dbReference type="Google" id="ProtNLM"/>
    </source>
</evidence>
<proteinExistence type="predicted"/>
<keyword evidence="2" id="KW-1185">Reference proteome</keyword>